<dbReference type="EMBL" id="GEDG01031783">
    <property type="protein sequence ID" value="JAP11187.1"/>
    <property type="molecule type" value="Transcribed_RNA"/>
</dbReference>
<reference evidence="1" key="1">
    <citation type="submission" date="2015-12" db="EMBL/GenBank/DDBJ databases">
        <title>Gene expression during late stages of embryo sac development: a critical building block for successful pollen-pistil interactions.</title>
        <authorList>
            <person name="Liu Y."/>
            <person name="Joly V."/>
            <person name="Sabar M."/>
            <person name="Matton D.P."/>
        </authorList>
    </citation>
    <scope>NUCLEOTIDE SEQUENCE</scope>
</reference>
<feature type="non-terminal residue" evidence="1">
    <location>
        <position position="1"/>
    </location>
</feature>
<accession>A0A0V0GTG4</accession>
<evidence type="ECO:0000313" key="1">
    <source>
        <dbReference type="EMBL" id="JAP11187.1"/>
    </source>
</evidence>
<name>A0A0V0GTG4_SOLCH</name>
<organism evidence="1">
    <name type="scientific">Solanum chacoense</name>
    <name type="common">Chaco potato</name>
    <dbReference type="NCBI Taxonomy" id="4108"/>
    <lineage>
        <taxon>Eukaryota</taxon>
        <taxon>Viridiplantae</taxon>
        <taxon>Streptophyta</taxon>
        <taxon>Embryophyta</taxon>
        <taxon>Tracheophyta</taxon>
        <taxon>Spermatophyta</taxon>
        <taxon>Magnoliopsida</taxon>
        <taxon>eudicotyledons</taxon>
        <taxon>Gunneridae</taxon>
        <taxon>Pentapetalae</taxon>
        <taxon>asterids</taxon>
        <taxon>lamiids</taxon>
        <taxon>Solanales</taxon>
        <taxon>Solanaceae</taxon>
        <taxon>Solanoideae</taxon>
        <taxon>Solaneae</taxon>
        <taxon>Solanum</taxon>
    </lineage>
</organism>
<proteinExistence type="predicted"/>
<dbReference type="AlphaFoldDB" id="A0A0V0GTG4"/>
<protein>
    <submittedName>
        <fullName evidence="1">Putative ovule protein</fullName>
    </submittedName>
</protein>
<sequence>SPSDLSFRLFDSPQRLSPSDLSFLLFSSSRRREECGGSTTFRLLLGINPELRDEKDIEVGLRKDSCSR</sequence>